<dbReference type="OrthoDB" id="9796191at2"/>
<dbReference type="AlphaFoldDB" id="A0A1H0QM77"/>
<proteinExistence type="predicted"/>
<dbReference type="GO" id="GO:0009253">
    <property type="term" value="P:peptidoglycan catabolic process"/>
    <property type="evidence" value="ECO:0007669"/>
    <property type="project" value="TreeGrafter"/>
</dbReference>
<feature type="domain" description="Transglycosylase SLT" evidence="2">
    <location>
        <begin position="187"/>
        <end position="243"/>
    </location>
</feature>
<organism evidence="3 4">
    <name type="scientific">Actinopolyspora xinjiangensis</name>
    <dbReference type="NCBI Taxonomy" id="405564"/>
    <lineage>
        <taxon>Bacteria</taxon>
        <taxon>Bacillati</taxon>
        <taxon>Actinomycetota</taxon>
        <taxon>Actinomycetes</taxon>
        <taxon>Actinopolysporales</taxon>
        <taxon>Actinopolysporaceae</taxon>
        <taxon>Actinopolyspora</taxon>
    </lineage>
</organism>
<dbReference type="RefSeq" id="WP_092597926.1">
    <property type="nucleotide sequence ID" value="NZ_FNJR01000002.1"/>
</dbReference>
<dbReference type="Gene3D" id="1.10.530.10">
    <property type="match status" value="1"/>
</dbReference>
<keyword evidence="4" id="KW-1185">Reference proteome</keyword>
<dbReference type="Proteomes" id="UP000199497">
    <property type="component" value="Unassembled WGS sequence"/>
</dbReference>
<reference evidence="4" key="1">
    <citation type="submission" date="2016-10" db="EMBL/GenBank/DDBJ databases">
        <authorList>
            <person name="Varghese N."/>
            <person name="Submissions S."/>
        </authorList>
    </citation>
    <scope>NUCLEOTIDE SEQUENCE [LARGE SCALE GENOMIC DNA]</scope>
    <source>
        <strain evidence="4">DSM 46732</strain>
    </source>
</reference>
<dbReference type="CDD" id="cd13399">
    <property type="entry name" value="Slt35-like"/>
    <property type="match status" value="1"/>
</dbReference>
<dbReference type="Pfam" id="PF13406">
    <property type="entry name" value="SLT_2"/>
    <property type="match status" value="1"/>
</dbReference>
<dbReference type="SUPFAM" id="SSF53955">
    <property type="entry name" value="Lysozyme-like"/>
    <property type="match status" value="1"/>
</dbReference>
<evidence type="ECO:0000313" key="4">
    <source>
        <dbReference type="Proteomes" id="UP000199497"/>
    </source>
</evidence>
<dbReference type="InterPro" id="IPR023346">
    <property type="entry name" value="Lysozyme-like_dom_sf"/>
</dbReference>
<dbReference type="PANTHER" id="PTHR30163:SF8">
    <property type="entry name" value="LYTIC MUREIN TRANSGLYCOSYLASE"/>
    <property type="match status" value="1"/>
</dbReference>
<dbReference type="InterPro" id="IPR043426">
    <property type="entry name" value="MltB-like"/>
</dbReference>
<gene>
    <name evidence="3" type="ORF">SAMN04487905_102278</name>
</gene>
<dbReference type="GO" id="GO:0008933">
    <property type="term" value="F:peptidoglycan lytic transglycosylase activity"/>
    <property type="evidence" value="ECO:0007669"/>
    <property type="project" value="TreeGrafter"/>
</dbReference>
<dbReference type="EMBL" id="FNJR01000002">
    <property type="protein sequence ID" value="SDP17826.1"/>
    <property type="molecule type" value="Genomic_DNA"/>
</dbReference>
<name>A0A1H0QM77_9ACTN</name>
<feature type="region of interest" description="Disordered" evidence="1">
    <location>
        <begin position="50"/>
        <end position="90"/>
    </location>
</feature>
<sequence>MTESASSKRVRLRAVLAVLGRGALALATVATALCGVGAVAVLGEPAAAPRASPLERGSVEPAPVEPGSSAPGRRAADSEPDTGDSGDPVRDWADEVAAVVDVPARALVSYVNADLAMRRRNPECGLDWATLAGIGRVESDHGRYGGRRLGADAVPSSPIIGVPLDGGEDVRAITDTDGGALDGDATYDRAVGPMQFIPSTWAKWSTDGSGDGVGDPHNLDDAAMAAARYLCAGGRDMRSGQGWWAGVMSYNNSVSYARKVFSLAERYAQAGSRDE</sequence>
<protein>
    <submittedName>
        <fullName evidence="3">Membrane-bound lytic murein transglycosylase B</fullName>
    </submittedName>
</protein>
<accession>A0A1H0QM77</accession>
<dbReference type="PANTHER" id="PTHR30163">
    <property type="entry name" value="MEMBRANE-BOUND LYTIC MUREIN TRANSGLYCOSYLASE B"/>
    <property type="match status" value="1"/>
</dbReference>
<evidence type="ECO:0000313" key="3">
    <source>
        <dbReference type="EMBL" id="SDP17826.1"/>
    </source>
</evidence>
<dbReference type="InterPro" id="IPR031304">
    <property type="entry name" value="SLT_2"/>
</dbReference>
<evidence type="ECO:0000256" key="1">
    <source>
        <dbReference type="SAM" id="MobiDB-lite"/>
    </source>
</evidence>
<evidence type="ECO:0000259" key="2">
    <source>
        <dbReference type="Pfam" id="PF13406"/>
    </source>
</evidence>